<keyword evidence="3" id="KW-0862">Zinc</keyword>
<dbReference type="SUPFAM" id="SSF54197">
    <property type="entry name" value="HIT-like"/>
    <property type="match status" value="1"/>
</dbReference>
<dbReference type="PANTHER" id="PTHR12486:SF4">
    <property type="entry name" value="APRATAXIN"/>
    <property type="match status" value="1"/>
</dbReference>
<feature type="domain" description="Aprataxin C2HE/C2H2/C2HC zinc finger" evidence="8">
    <location>
        <begin position="227"/>
        <end position="280"/>
    </location>
</feature>
<evidence type="ECO:0000256" key="1">
    <source>
        <dbReference type="ARBA" id="ARBA00004123"/>
    </source>
</evidence>
<proteinExistence type="predicted"/>
<feature type="compositionally biased region" description="Basic and acidic residues" evidence="6">
    <location>
        <begin position="1"/>
        <end position="13"/>
    </location>
</feature>
<reference evidence="9" key="1">
    <citation type="submission" date="2022-10" db="EMBL/GenBank/DDBJ databases">
        <title>Culturing micro-colonial fungi from biological soil crusts in the Mojave desert and describing Neophaeococcomyces mojavensis, and introducing the new genera and species Taxawa tesnikishii.</title>
        <authorList>
            <person name="Kurbessoian T."/>
            <person name="Stajich J.E."/>
        </authorList>
    </citation>
    <scope>NUCLEOTIDE SEQUENCE</scope>
    <source>
        <strain evidence="9">TK_1</strain>
    </source>
</reference>
<dbReference type="PANTHER" id="PTHR12486">
    <property type="entry name" value="APRATAXIN-RELATED"/>
    <property type="match status" value="1"/>
</dbReference>
<dbReference type="InterPro" id="IPR011146">
    <property type="entry name" value="HIT-like"/>
</dbReference>
<feature type="region of interest" description="Disordered" evidence="6">
    <location>
        <begin position="158"/>
        <end position="184"/>
    </location>
</feature>
<evidence type="ECO:0000256" key="5">
    <source>
        <dbReference type="ARBA" id="ARBA00023242"/>
    </source>
</evidence>
<keyword evidence="5" id="KW-0539">Nucleus</keyword>
<evidence type="ECO:0000256" key="4">
    <source>
        <dbReference type="ARBA" id="ARBA00023125"/>
    </source>
</evidence>
<accession>A0ABQ9NUT9</accession>
<name>A0ABQ9NUT9_9PEZI</name>
<evidence type="ECO:0000259" key="7">
    <source>
        <dbReference type="Pfam" id="PF01230"/>
    </source>
</evidence>
<organism evidence="9 10">
    <name type="scientific">Coniosporium apollinis</name>
    <dbReference type="NCBI Taxonomy" id="61459"/>
    <lineage>
        <taxon>Eukaryota</taxon>
        <taxon>Fungi</taxon>
        <taxon>Dikarya</taxon>
        <taxon>Ascomycota</taxon>
        <taxon>Pezizomycotina</taxon>
        <taxon>Dothideomycetes</taxon>
        <taxon>Dothideomycetes incertae sedis</taxon>
        <taxon>Coniosporium</taxon>
    </lineage>
</organism>
<dbReference type="Pfam" id="PF01230">
    <property type="entry name" value="HIT"/>
    <property type="match status" value="1"/>
</dbReference>
<keyword evidence="10" id="KW-1185">Reference proteome</keyword>
<dbReference type="Proteomes" id="UP001172684">
    <property type="component" value="Unassembled WGS sequence"/>
</dbReference>
<comment type="subcellular location">
    <subcellularLocation>
        <location evidence="1">Nucleus</location>
    </subcellularLocation>
</comment>
<evidence type="ECO:0000313" key="9">
    <source>
        <dbReference type="EMBL" id="KAJ9665698.1"/>
    </source>
</evidence>
<protein>
    <submittedName>
        <fullName evidence="9">Aprataxin-like protein</fullName>
    </submittedName>
</protein>
<feature type="compositionally biased region" description="Acidic residues" evidence="6">
    <location>
        <begin position="170"/>
        <end position="179"/>
    </location>
</feature>
<dbReference type="Gene3D" id="3.30.428.10">
    <property type="entry name" value="HIT-like"/>
    <property type="match status" value="1"/>
</dbReference>
<feature type="region of interest" description="Disordered" evidence="6">
    <location>
        <begin position="1"/>
        <end position="22"/>
    </location>
</feature>
<evidence type="ECO:0000256" key="2">
    <source>
        <dbReference type="ARBA" id="ARBA00022723"/>
    </source>
</evidence>
<dbReference type="InterPro" id="IPR032566">
    <property type="entry name" value="Znf-C2HE"/>
</dbReference>
<keyword evidence="2" id="KW-0479">Metal-binding</keyword>
<keyword evidence="4" id="KW-0238">DNA-binding</keyword>
<dbReference type="EMBL" id="JAPDRL010000026">
    <property type="protein sequence ID" value="KAJ9665698.1"/>
    <property type="molecule type" value="Genomic_DNA"/>
</dbReference>
<feature type="region of interest" description="Disordered" evidence="6">
    <location>
        <begin position="41"/>
        <end position="63"/>
    </location>
</feature>
<gene>
    <name evidence="9" type="primary">HNT3</name>
    <name evidence="9" type="ORF">H2201_004182</name>
</gene>
<dbReference type="InterPro" id="IPR036265">
    <property type="entry name" value="HIT-like_sf"/>
</dbReference>
<evidence type="ECO:0000256" key="6">
    <source>
        <dbReference type="SAM" id="MobiDB-lite"/>
    </source>
</evidence>
<dbReference type="Pfam" id="PF16278">
    <property type="entry name" value="zf-C2HE"/>
    <property type="match status" value="1"/>
</dbReference>
<sequence length="285" mass="32100">MSRQPRVGEHGEDAITEEEMAGTAVPALTAEPTKRLNAFTELMSPKKPKPPTHTAAAPRPPSRAPVFAGRDGLGAYTASPQSYGPDRIVYHNEDFVVINDLYPKSSVHLLLLPRNPRKQLLHPFDAFEDIAFLASCRAEVAGVKKLVAAELRRKHGAYSASEKARRDAMDADEPPDVDELPSGRDWESEVKTGVHAHPSMNHLHVHVLARDMHSPCMRHRKHYNSFNTPFLVPLEDLPLAINDVRRHARYLDEDLVCWRCGKNFGKSFAKLKEHLEGEFEAWRKE</sequence>
<evidence type="ECO:0000256" key="3">
    <source>
        <dbReference type="ARBA" id="ARBA00022833"/>
    </source>
</evidence>
<feature type="domain" description="HIT" evidence="7">
    <location>
        <begin position="85"/>
        <end position="212"/>
    </location>
</feature>
<evidence type="ECO:0000259" key="8">
    <source>
        <dbReference type="Pfam" id="PF16278"/>
    </source>
</evidence>
<comment type="caution">
    <text evidence="9">The sequence shown here is derived from an EMBL/GenBank/DDBJ whole genome shotgun (WGS) entry which is preliminary data.</text>
</comment>
<evidence type="ECO:0000313" key="10">
    <source>
        <dbReference type="Proteomes" id="UP001172684"/>
    </source>
</evidence>